<accession>A0AAP1H6P4</accession>
<dbReference type="InterPro" id="IPR010093">
    <property type="entry name" value="SinI_DNA-bd"/>
</dbReference>
<proteinExistence type="predicted"/>
<organism evidence="2 3">
    <name type="scientific">Bacillus subtilis</name>
    <dbReference type="NCBI Taxonomy" id="1423"/>
    <lineage>
        <taxon>Bacteria</taxon>
        <taxon>Bacillati</taxon>
        <taxon>Bacillota</taxon>
        <taxon>Bacilli</taxon>
        <taxon>Bacillales</taxon>
        <taxon>Bacillaceae</taxon>
        <taxon>Bacillus</taxon>
    </lineage>
</organism>
<protein>
    <recommendedName>
        <fullName evidence="1">Helix-turn-helix domain-containing protein</fullName>
    </recommendedName>
</protein>
<evidence type="ECO:0000313" key="3">
    <source>
        <dbReference type="Proteomes" id="UP000076442"/>
    </source>
</evidence>
<name>A0AAP1H6P4_BACIU</name>
<dbReference type="InterPro" id="IPR041657">
    <property type="entry name" value="HTH_17"/>
</dbReference>
<gene>
    <name evidence="2" type="ORF">B4122_3696</name>
</gene>
<evidence type="ECO:0000313" key="2">
    <source>
        <dbReference type="EMBL" id="KZD89310.1"/>
    </source>
</evidence>
<feature type="domain" description="Helix-turn-helix" evidence="1">
    <location>
        <begin position="19"/>
        <end position="65"/>
    </location>
</feature>
<sequence length="80" mass="9228">MEFHLRGRQEVEGFVKTEVLSTSEVAEILGVNKQRMSKLISDKRIEAVKKIGNTSLFLRQDAEALKEELEANKKYRPHNN</sequence>
<dbReference type="EMBL" id="LJZV01000024">
    <property type="protein sequence ID" value="KZD89310.1"/>
    <property type="molecule type" value="Genomic_DNA"/>
</dbReference>
<dbReference type="RefSeq" id="WP_042975111.1">
    <property type="nucleotide sequence ID" value="NZ_CAJNPS010000001.1"/>
</dbReference>
<comment type="caution">
    <text evidence="2">The sequence shown here is derived from an EMBL/GenBank/DDBJ whole genome shotgun (WGS) entry which is preliminary data.</text>
</comment>
<dbReference type="GO" id="GO:0003677">
    <property type="term" value="F:DNA binding"/>
    <property type="evidence" value="ECO:0007669"/>
    <property type="project" value="InterPro"/>
</dbReference>
<dbReference type="Proteomes" id="UP000076442">
    <property type="component" value="Unassembled WGS sequence"/>
</dbReference>
<dbReference type="AlphaFoldDB" id="A0AAP1H6P4"/>
<evidence type="ECO:0000259" key="1">
    <source>
        <dbReference type="Pfam" id="PF12728"/>
    </source>
</evidence>
<reference evidence="2 3" key="1">
    <citation type="submission" date="2015-09" db="EMBL/GenBank/DDBJ databases">
        <title>Spore heat resistance.</title>
        <authorList>
            <person name="Boekhorst J."/>
            <person name="Berendsen E.M."/>
            <person name="Wells-Bennik M.H."/>
            <person name="Kuipers O.P."/>
        </authorList>
    </citation>
    <scope>NUCLEOTIDE SEQUENCE [LARGE SCALE GENOMIC DNA]</scope>
    <source>
        <strain evidence="2 3">B4122</strain>
    </source>
</reference>
<dbReference type="Pfam" id="PF12728">
    <property type="entry name" value="HTH_17"/>
    <property type="match status" value="1"/>
</dbReference>
<dbReference type="NCBIfam" id="TIGR01764">
    <property type="entry name" value="excise"/>
    <property type="match status" value="1"/>
</dbReference>